<dbReference type="SUPFAM" id="SSF48371">
    <property type="entry name" value="ARM repeat"/>
    <property type="match status" value="1"/>
</dbReference>
<name>A0A0A1WRI2_ZEUCU</name>
<dbReference type="EMBL" id="GBXI01013051">
    <property type="protein sequence ID" value="JAD01241.1"/>
    <property type="molecule type" value="Transcribed_RNA"/>
</dbReference>
<dbReference type="PANTHER" id="PTHR13554">
    <property type="entry name" value="26S PROTEASOME NON-ATPASE REGULATORY SUBUNIT 5-RELATED"/>
    <property type="match status" value="1"/>
</dbReference>
<dbReference type="InterPro" id="IPR011989">
    <property type="entry name" value="ARM-like"/>
</dbReference>
<comment type="similarity">
    <text evidence="1">Belongs to the proteasome subunit S5B/HSM3 family.</text>
</comment>
<gene>
    <name evidence="3" type="primary">Psmd5_1</name>
    <name evidence="3" type="ORF">g.11933</name>
</gene>
<evidence type="ECO:0000313" key="3">
    <source>
        <dbReference type="EMBL" id="JAD01241.1"/>
    </source>
</evidence>
<dbReference type="GO" id="GO:0005829">
    <property type="term" value="C:cytosol"/>
    <property type="evidence" value="ECO:0007669"/>
    <property type="project" value="TreeGrafter"/>
</dbReference>
<sequence>MDESWFCEQINNLIIQENRLSALSEIRMRLYEISDTSDVQLETLITDRLLSAPEFMECLNCKNEAKEQCELAADILSICMSHMSFEQNTLPTILEWTLTHPRSEIKSIVFNTILKQLERQRNNKKPVQISTELLIHILNGLKEEDCKVGVPAIGILTIVLEQHINEEGIKNKLLNMLTSDEIIKCRVYELGVNLAKQSATMLQQVEFLLDRALSELDNDDVLFQVNILEILVALAEQNHGLLYLENRQVFELISRRVENVDQNPIDQLLIPGIMKFFGKTASVQPQKVIVDYPHMIQCLFESILSGNISILPAAFDTFANLTQTKQGKQLLDQNYPVLTKETFEALGSYLRNLSTDLKNRAFNTLEMVFTTDSSTAEIEALLQKWFKNLAGEESMQFLMDYCRNPFPDIKVACLSFIKSVCLHKWGLLALKNTAGFVEFLLDRKIEFDKEAKYKKFELISLLADSDVFDMQINLQLRTYVNEGPYFVQSIFDIATEGN</sequence>
<dbReference type="InterPro" id="IPR019538">
    <property type="entry name" value="PSMD5"/>
</dbReference>
<dbReference type="PANTHER" id="PTHR13554:SF10">
    <property type="entry name" value="26S PROTEASOME NON-ATPASE REGULATORY SUBUNIT 5"/>
    <property type="match status" value="1"/>
</dbReference>
<dbReference type="InterPro" id="IPR016024">
    <property type="entry name" value="ARM-type_fold"/>
</dbReference>
<dbReference type="GO" id="GO:0000502">
    <property type="term" value="C:proteasome complex"/>
    <property type="evidence" value="ECO:0007669"/>
    <property type="project" value="UniProtKB-KW"/>
</dbReference>
<keyword evidence="3" id="KW-0647">Proteasome</keyword>
<dbReference type="AlphaFoldDB" id="A0A0A1WRI2"/>
<dbReference type="GO" id="GO:0043248">
    <property type="term" value="P:proteasome assembly"/>
    <property type="evidence" value="ECO:0007669"/>
    <property type="project" value="InterPro"/>
</dbReference>
<organism evidence="3">
    <name type="scientific">Zeugodacus cucurbitae</name>
    <name type="common">Melon fruit fly</name>
    <name type="synonym">Bactrocera cucurbitae</name>
    <dbReference type="NCBI Taxonomy" id="28588"/>
    <lineage>
        <taxon>Eukaryota</taxon>
        <taxon>Metazoa</taxon>
        <taxon>Ecdysozoa</taxon>
        <taxon>Arthropoda</taxon>
        <taxon>Hexapoda</taxon>
        <taxon>Insecta</taxon>
        <taxon>Pterygota</taxon>
        <taxon>Neoptera</taxon>
        <taxon>Endopterygota</taxon>
        <taxon>Diptera</taxon>
        <taxon>Brachycera</taxon>
        <taxon>Muscomorpha</taxon>
        <taxon>Tephritoidea</taxon>
        <taxon>Tephritidae</taxon>
        <taxon>Zeugodacus</taxon>
        <taxon>Zeugodacus</taxon>
    </lineage>
</organism>
<accession>A0A0A1WRI2</accession>
<evidence type="ECO:0000256" key="1">
    <source>
        <dbReference type="ARBA" id="ARBA00006823"/>
    </source>
</evidence>
<evidence type="ECO:0000256" key="2">
    <source>
        <dbReference type="ARBA" id="ARBA00014933"/>
    </source>
</evidence>
<proteinExistence type="inferred from homology"/>
<protein>
    <recommendedName>
        <fullName evidence="2">26S proteasome non-ATPase regulatory subunit 5</fullName>
    </recommendedName>
</protein>
<dbReference type="Gene3D" id="1.25.10.10">
    <property type="entry name" value="Leucine-rich Repeat Variant"/>
    <property type="match status" value="1"/>
</dbReference>
<reference evidence="3" key="2">
    <citation type="journal article" date="2015" name="Gigascience">
        <title>Reconstructing a comprehensive transcriptome assembly of a white-pupal translocated strain of the pest fruit fly Bactrocera cucurbitae.</title>
        <authorList>
            <person name="Sim S.B."/>
            <person name="Calla B."/>
            <person name="Hall B."/>
            <person name="DeRego T."/>
            <person name="Geib S.M."/>
        </authorList>
    </citation>
    <scope>NUCLEOTIDE SEQUENCE</scope>
</reference>
<dbReference type="Pfam" id="PF10508">
    <property type="entry name" value="Proteasom_PSMB"/>
    <property type="match status" value="1"/>
</dbReference>
<reference evidence="3" key="1">
    <citation type="submission" date="2014-11" db="EMBL/GenBank/DDBJ databases">
        <authorList>
            <person name="Geib S."/>
        </authorList>
    </citation>
    <scope>NUCLEOTIDE SEQUENCE</scope>
</reference>